<dbReference type="InterPro" id="IPR019140">
    <property type="entry name" value="MCM_complex-bd"/>
</dbReference>
<name>A0A8T2IXJ5_9PIPI</name>
<dbReference type="PANTHER" id="PTHR13489">
    <property type="entry name" value="MINI-CHROMOSOME MAINTENANCE COMPLEX-BINDING PROTEIN"/>
    <property type="match status" value="1"/>
</dbReference>
<comment type="similarity">
    <text evidence="2">Belongs to the MCMBP family.</text>
</comment>
<dbReference type="Proteomes" id="UP000812440">
    <property type="component" value="Chromosome 7"/>
</dbReference>
<protein>
    <recommendedName>
        <fullName evidence="3">Mini-chromosome maintenance complex-binding protein</fullName>
    </recommendedName>
</protein>
<evidence type="ECO:0000256" key="2">
    <source>
        <dbReference type="ARBA" id="ARBA00007925"/>
    </source>
</evidence>
<comment type="subcellular location">
    <subcellularLocation>
        <location evidence="1">Nucleus</location>
    </subcellularLocation>
</comment>
<dbReference type="AlphaFoldDB" id="A0A8T2IXJ5"/>
<gene>
    <name evidence="5" type="ORF">GDO86_013663</name>
</gene>
<evidence type="ECO:0000256" key="3">
    <source>
        <dbReference type="ARBA" id="ARBA00015405"/>
    </source>
</evidence>
<proteinExistence type="inferred from homology"/>
<dbReference type="GO" id="GO:0006261">
    <property type="term" value="P:DNA-templated DNA replication"/>
    <property type="evidence" value="ECO:0007669"/>
    <property type="project" value="TreeGrafter"/>
</dbReference>
<evidence type="ECO:0000313" key="6">
    <source>
        <dbReference type="Proteomes" id="UP000812440"/>
    </source>
</evidence>
<dbReference type="Pfam" id="PF09739">
    <property type="entry name" value="MCM_bind"/>
    <property type="match status" value="1"/>
</dbReference>
<evidence type="ECO:0000256" key="4">
    <source>
        <dbReference type="ARBA" id="ARBA00023242"/>
    </source>
</evidence>
<dbReference type="GO" id="GO:0003682">
    <property type="term" value="F:chromatin binding"/>
    <property type="evidence" value="ECO:0007669"/>
    <property type="project" value="TreeGrafter"/>
</dbReference>
<evidence type="ECO:0000256" key="1">
    <source>
        <dbReference type="ARBA" id="ARBA00004123"/>
    </source>
</evidence>
<accession>A0A8T2IXJ5</accession>
<dbReference type="PANTHER" id="PTHR13489:SF0">
    <property type="entry name" value="MINI-CHROMOSOME MAINTENANCE COMPLEX-BINDING PROTEIN"/>
    <property type="match status" value="1"/>
</dbReference>
<comment type="caution">
    <text evidence="5">The sequence shown here is derived from an EMBL/GenBank/DDBJ whole genome shotgun (WGS) entry which is preliminary data.</text>
</comment>
<organism evidence="5 6">
    <name type="scientific">Hymenochirus boettgeri</name>
    <name type="common">Congo dwarf clawed frog</name>
    <dbReference type="NCBI Taxonomy" id="247094"/>
    <lineage>
        <taxon>Eukaryota</taxon>
        <taxon>Metazoa</taxon>
        <taxon>Chordata</taxon>
        <taxon>Craniata</taxon>
        <taxon>Vertebrata</taxon>
        <taxon>Euteleostomi</taxon>
        <taxon>Amphibia</taxon>
        <taxon>Batrachia</taxon>
        <taxon>Anura</taxon>
        <taxon>Pipoidea</taxon>
        <taxon>Pipidae</taxon>
        <taxon>Pipinae</taxon>
        <taxon>Hymenochirus</taxon>
    </lineage>
</organism>
<dbReference type="EMBL" id="JAACNH010000008">
    <property type="protein sequence ID" value="KAG8435804.1"/>
    <property type="molecule type" value="Genomic_DNA"/>
</dbReference>
<dbReference type="GO" id="GO:0005634">
    <property type="term" value="C:nucleus"/>
    <property type="evidence" value="ECO:0007669"/>
    <property type="project" value="UniProtKB-SubCell"/>
</dbReference>
<reference evidence="5" key="1">
    <citation type="thesis" date="2020" institute="ProQuest LLC" country="789 East Eisenhower Parkway, Ann Arbor, MI, USA">
        <title>Comparative Genomics and Chromosome Evolution.</title>
        <authorList>
            <person name="Mudd A.B."/>
        </authorList>
    </citation>
    <scope>NUCLEOTIDE SEQUENCE</scope>
    <source>
        <strain evidence="5">Female2</strain>
        <tissue evidence="5">Blood</tissue>
    </source>
</reference>
<dbReference type="OrthoDB" id="329666at2759"/>
<keyword evidence="6" id="KW-1185">Reference proteome</keyword>
<evidence type="ECO:0000313" key="5">
    <source>
        <dbReference type="EMBL" id="KAG8435804.1"/>
    </source>
</evidence>
<keyword evidence="4" id="KW-0539">Nucleus</keyword>
<sequence length="107" mass="12356">MGALLTASLPSLLNKFRVYIGLLRLLDYSISEEITKAVEDDFVDMRKNDPQSITADDLHRLLVVARLLSLSAGQKTLSRERWQRAKELELQRNNRLQEQKYINGNEL</sequence>